<keyword evidence="1" id="KW-1133">Transmembrane helix</keyword>
<dbReference type="Proteomes" id="UP000001471">
    <property type="component" value="Unassembled WGS sequence"/>
</dbReference>
<sequence length="140" mass="15161">MRQQWVTWEYNEFTERLAVVRAMLGVVAGAVGVWGFWYGEMAVGVRDAGSRAKSSHKVALVFSVLSVLGTLTSAILSYILQHYILKNCQRPETLDTYNTRFTCNGTMVGSSNDGIWSSVGGMVCDPSTCCEAAGSGGEMC</sequence>
<dbReference type="HOGENOM" id="CLU_1836163_0_0_1"/>
<feature type="transmembrane region" description="Helical" evidence="1">
    <location>
        <begin position="58"/>
        <end position="80"/>
    </location>
</feature>
<feature type="transmembrane region" description="Helical" evidence="1">
    <location>
        <begin position="18"/>
        <end position="37"/>
    </location>
</feature>
<keyword evidence="1" id="KW-0812">Transmembrane</keyword>
<dbReference type="AlphaFoldDB" id="B2W9M0"/>
<evidence type="ECO:0000313" key="2">
    <source>
        <dbReference type="EMBL" id="EDU49598.1"/>
    </source>
</evidence>
<protein>
    <submittedName>
        <fullName evidence="2">Uncharacterized protein</fullName>
    </submittedName>
</protein>
<name>B2W9M0_PYRTR</name>
<evidence type="ECO:0000256" key="1">
    <source>
        <dbReference type="SAM" id="Phobius"/>
    </source>
</evidence>
<keyword evidence="1" id="KW-0472">Membrane</keyword>
<accession>B2W9M0</accession>
<dbReference type="EMBL" id="DS231620">
    <property type="protein sequence ID" value="EDU49598.1"/>
    <property type="molecule type" value="Genomic_DNA"/>
</dbReference>
<reference evidence="3" key="1">
    <citation type="journal article" date="2013" name="G3 (Bethesda)">
        <title>Comparative genomics of a plant-pathogenic fungus, Pyrenophora tritici-repentis, reveals transduplication and the impact of repeat elements on pathogenicity and population divergence.</title>
        <authorList>
            <person name="Manning V.A."/>
            <person name="Pandelova I."/>
            <person name="Dhillon B."/>
            <person name="Wilhelm L.J."/>
            <person name="Goodwin S.B."/>
            <person name="Berlin A.M."/>
            <person name="Figueroa M."/>
            <person name="Freitag M."/>
            <person name="Hane J.K."/>
            <person name="Henrissat B."/>
            <person name="Holman W.H."/>
            <person name="Kodira C.D."/>
            <person name="Martin J."/>
            <person name="Oliver R.P."/>
            <person name="Robbertse B."/>
            <person name="Schackwitz W."/>
            <person name="Schwartz D.C."/>
            <person name="Spatafora J.W."/>
            <person name="Turgeon B.G."/>
            <person name="Yandava C."/>
            <person name="Young S."/>
            <person name="Zhou S."/>
            <person name="Zeng Q."/>
            <person name="Grigoriev I.V."/>
            <person name="Ma L.-J."/>
            <person name="Ciuffetti L.M."/>
        </authorList>
    </citation>
    <scope>NUCLEOTIDE SEQUENCE [LARGE SCALE GENOMIC DNA]</scope>
    <source>
        <strain evidence="3">Pt-1C-BFP</strain>
    </source>
</reference>
<evidence type="ECO:0000313" key="3">
    <source>
        <dbReference type="Proteomes" id="UP000001471"/>
    </source>
</evidence>
<proteinExistence type="predicted"/>
<organism evidence="2 3">
    <name type="scientific">Pyrenophora tritici-repentis (strain Pt-1C-BFP)</name>
    <name type="common">Wheat tan spot fungus</name>
    <name type="synonym">Drechslera tritici-repentis</name>
    <dbReference type="NCBI Taxonomy" id="426418"/>
    <lineage>
        <taxon>Eukaryota</taxon>
        <taxon>Fungi</taxon>
        <taxon>Dikarya</taxon>
        <taxon>Ascomycota</taxon>
        <taxon>Pezizomycotina</taxon>
        <taxon>Dothideomycetes</taxon>
        <taxon>Pleosporomycetidae</taxon>
        <taxon>Pleosporales</taxon>
        <taxon>Pleosporineae</taxon>
        <taxon>Pleosporaceae</taxon>
        <taxon>Pyrenophora</taxon>
    </lineage>
</organism>
<dbReference type="InParanoid" id="B2W9M0"/>
<gene>
    <name evidence="2" type="ORF">PTRG_06678</name>
</gene>